<feature type="non-terminal residue" evidence="2">
    <location>
        <position position="1"/>
    </location>
</feature>
<keyword evidence="1" id="KW-0812">Transmembrane</keyword>
<organism evidence="2 3">
    <name type="scientific">Kingdonia uniflora</name>
    <dbReference type="NCBI Taxonomy" id="39325"/>
    <lineage>
        <taxon>Eukaryota</taxon>
        <taxon>Viridiplantae</taxon>
        <taxon>Streptophyta</taxon>
        <taxon>Embryophyta</taxon>
        <taxon>Tracheophyta</taxon>
        <taxon>Spermatophyta</taxon>
        <taxon>Magnoliopsida</taxon>
        <taxon>Ranunculales</taxon>
        <taxon>Circaeasteraceae</taxon>
        <taxon>Kingdonia</taxon>
    </lineage>
</organism>
<evidence type="ECO:0000313" key="2">
    <source>
        <dbReference type="EMBL" id="KAF6167291.1"/>
    </source>
</evidence>
<dbReference type="AlphaFoldDB" id="A0A7J7NJ61"/>
<evidence type="ECO:0000256" key="1">
    <source>
        <dbReference type="SAM" id="Phobius"/>
    </source>
</evidence>
<dbReference type="PANTHER" id="PTHR46347:SF4">
    <property type="entry name" value="RING_FYVE_PHD ZINC FINGER SUPERFAMILY PROTEIN"/>
    <property type="match status" value="1"/>
</dbReference>
<gene>
    <name evidence="2" type="ORF">GIB67_043152</name>
</gene>
<accession>A0A7J7NJ61</accession>
<comment type="caution">
    <text evidence="2">The sequence shown here is derived from an EMBL/GenBank/DDBJ whole genome shotgun (WGS) entry which is preliminary data.</text>
</comment>
<keyword evidence="3" id="KW-1185">Reference proteome</keyword>
<reference evidence="2 3" key="1">
    <citation type="journal article" date="2020" name="IScience">
        <title>Genome Sequencing of the Endangered Kingdonia uniflora (Circaeasteraceae, Ranunculales) Reveals Potential Mechanisms of Evolutionary Specialization.</title>
        <authorList>
            <person name="Sun Y."/>
            <person name="Deng T."/>
            <person name="Zhang A."/>
            <person name="Moore M.J."/>
            <person name="Landis J.B."/>
            <person name="Lin N."/>
            <person name="Zhang H."/>
            <person name="Zhang X."/>
            <person name="Huang J."/>
            <person name="Zhang X."/>
            <person name="Sun H."/>
            <person name="Wang H."/>
        </authorList>
    </citation>
    <scope>NUCLEOTIDE SEQUENCE [LARGE SCALE GENOMIC DNA]</scope>
    <source>
        <strain evidence="2">TB1705</strain>
        <tissue evidence="2">Leaf</tissue>
    </source>
</reference>
<feature type="transmembrane region" description="Helical" evidence="1">
    <location>
        <begin position="72"/>
        <end position="96"/>
    </location>
</feature>
<proteinExistence type="predicted"/>
<keyword evidence="1" id="KW-1133">Transmembrane helix</keyword>
<name>A0A7J7NJ61_9MAGN</name>
<dbReference type="EMBL" id="JACGCM010000760">
    <property type="protein sequence ID" value="KAF6167291.1"/>
    <property type="molecule type" value="Genomic_DNA"/>
</dbReference>
<dbReference type="OrthoDB" id="264354at2759"/>
<evidence type="ECO:0000313" key="3">
    <source>
        <dbReference type="Proteomes" id="UP000541444"/>
    </source>
</evidence>
<protein>
    <submittedName>
        <fullName evidence="2">Uncharacterized protein</fullName>
    </submittedName>
</protein>
<dbReference type="Proteomes" id="UP000541444">
    <property type="component" value="Unassembled WGS sequence"/>
</dbReference>
<keyword evidence="1" id="KW-0472">Membrane</keyword>
<sequence>MQRISEDAMQEAPPIYITKGLKPRDSILKKKKKKKKKKGRLQYLNVTNALQVERPKIKTLMYQVLPEACFDLAVIFIIVFAILGIAYGFLAATMAIQRIWQRHYHILTKRELTK</sequence>
<dbReference type="PANTHER" id="PTHR46347">
    <property type="entry name" value="RING/FYVE/PHD ZINC FINGER SUPERFAMILY PROTEIN"/>
    <property type="match status" value="1"/>
</dbReference>